<feature type="domain" description="ABC transporter" evidence="6">
    <location>
        <begin position="34"/>
        <end position="271"/>
    </location>
</feature>
<dbReference type="GO" id="GO:0005524">
    <property type="term" value="F:ATP binding"/>
    <property type="evidence" value="ECO:0007669"/>
    <property type="project" value="UniProtKB-KW"/>
</dbReference>
<sequence length="292" mass="31954">MTTKSPVPLTTPSALPAPPGSDIALELCALHRSFRLKRGLFRAPGEIHAVNDVSLRIRKGETLGLVGESGCGKSTLAKMLLGLLPPSSGSVLVDGKEIDPRHRRALARRIQPIFQDPYSSLNPRRTVADIVGVPLRLHHVGTAAEQRQRVREMLDLVGMPERSHSQYPNQLSGGQRQRVAIARALVLRPDILICDEPTSALDVSVQAQILNLLLDLKAEFGLTYLFISHDLGVVEHLVDRVAVMYRGAIVELGTREQIFARPEHPYTRRLLASALTPEPGLGIPDIERAAMA</sequence>
<evidence type="ECO:0000256" key="4">
    <source>
        <dbReference type="ARBA" id="ARBA00022741"/>
    </source>
</evidence>
<dbReference type="Gene3D" id="3.40.50.300">
    <property type="entry name" value="P-loop containing nucleotide triphosphate hydrolases"/>
    <property type="match status" value="1"/>
</dbReference>
<proteinExistence type="inferred from homology"/>
<dbReference type="PROSITE" id="PS50893">
    <property type="entry name" value="ABC_TRANSPORTER_2"/>
    <property type="match status" value="1"/>
</dbReference>
<dbReference type="EMBL" id="FMZC01000016">
    <property type="protein sequence ID" value="SDE38013.1"/>
    <property type="molecule type" value="Genomic_DNA"/>
</dbReference>
<dbReference type="GO" id="GO:0015833">
    <property type="term" value="P:peptide transport"/>
    <property type="evidence" value="ECO:0007669"/>
    <property type="project" value="InterPro"/>
</dbReference>
<dbReference type="STRING" id="187868.SAMN05192589_11638"/>
<evidence type="ECO:0000256" key="1">
    <source>
        <dbReference type="ARBA" id="ARBA00005417"/>
    </source>
</evidence>
<dbReference type="InterPro" id="IPR013563">
    <property type="entry name" value="Oligopep_ABC_C"/>
</dbReference>
<keyword evidence="3" id="KW-0472">Membrane</keyword>
<evidence type="ECO:0000313" key="8">
    <source>
        <dbReference type="Proteomes" id="UP000198781"/>
    </source>
</evidence>
<dbReference type="GO" id="GO:0016887">
    <property type="term" value="F:ATP hydrolysis activity"/>
    <property type="evidence" value="ECO:0007669"/>
    <property type="project" value="InterPro"/>
</dbReference>
<gene>
    <name evidence="7" type="ORF">SAMN05192589_11638</name>
</gene>
<keyword evidence="4" id="KW-0547">Nucleotide-binding</keyword>
<dbReference type="CDD" id="cd03257">
    <property type="entry name" value="ABC_NikE_OppD_transporters"/>
    <property type="match status" value="1"/>
</dbReference>
<evidence type="ECO:0000256" key="2">
    <source>
        <dbReference type="ARBA" id="ARBA00022448"/>
    </source>
</evidence>
<dbReference type="GO" id="GO:0055085">
    <property type="term" value="P:transmembrane transport"/>
    <property type="evidence" value="ECO:0007669"/>
    <property type="project" value="UniProtKB-ARBA"/>
</dbReference>
<evidence type="ECO:0000259" key="6">
    <source>
        <dbReference type="PROSITE" id="PS50893"/>
    </source>
</evidence>
<dbReference type="SMART" id="SM00382">
    <property type="entry name" value="AAA"/>
    <property type="match status" value="1"/>
</dbReference>
<dbReference type="InterPro" id="IPR050319">
    <property type="entry name" value="ABC_transp_ATP-bind"/>
</dbReference>
<dbReference type="AlphaFoldDB" id="A0A1G7CFK2"/>
<dbReference type="PROSITE" id="PS00211">
    <property type="entry name" value="ABC_TRANSPORTER_1"/>
    <property type="match status" value="1"/>
</dbReference>
<evidence type="ECO:0000313" key="7">
    <source>
        <dbReference type="EMBL" id="SDE38013.1"/>
    </source>
</evidence>
<evidence type="ECO:0000256" key="3">
    <source>
        <dbReference type="ARBA" id="ARBA00022475"/>
    </source>
</evidence>
<evidence type="ECO:0000256" key="5">
    <source>
        <dbReference type="ARBA" id="ARBA00022840"/>
    </source>
</evidence>
<dbReference type="InterPro" id="IPR027417">
    <property type="entry name" value="P-loop_NTPase"/>
</dbReference>
<reference evidence="7 8" key="1">
    <citation type="submission" date="2016-10" db="EMBL/GenBank/DDBJ databases">
        <authorList>
            <person name="de Groot N.N."/>
        </authorList>
    </citation>
    <scope>NUCLEOTIDE SEQUENCE [LARGE SCALE GENOMIC DNA]</scope>
    <source>
        <strain evidence="7 8">DSM 16619</strain>
    </source>
</reference>
<dbReference type="InterPro" id="IPR017871">
    <property type="entry name" value="ABC_transporter-like_CS"/>
</dbReference>
<dbReference type="InterPro" id="IPR003593">
    <property type="entry name" value="AAA+_ATPase"/>
</dbReference>
<dbReference type="FunFam" id="3.40.50.300:FF:000016">
    <property type="entry name" value="Oligopeptide ABC transporter ATP-binding component"/>
    <property type="match status" value="1"/>
</dbReference>
<protein>
    <submittedName>
        <fullName evidence="7">Peptide/nickel transport system ATP-binding protein</fullName>
    </submittedName>
</protein>
<keyword evidence="2" id="KW-0813">Transport</keyword>
<dbReference type="Proteomes" id="UP000198781">
    <property type="component" value="Unassembled WGS sequence"/>
</dbReference>
<keyword evidence="5 7" id="KW-0067">ATP-binding</keyword>
<keyword evidence="8" id="KW-1185">Reference proteome</keyword>
<keyword evidence="3" id="KW-1003">Cell membrane</keyword>
<dbReference type="SUPFAM" id="SSF52540">
    <property type="entry name" value="P-loop containing nucleoside triphosphate hydrolases"/>
    <property type="match status" value="1"/>
</dbReference>
<dbReference type="Pfam" id="PF00005">
    <property type="entry name" value="ABC_tran"/>
    <property type="match status" value="1"/>
</dbReference>
<accession>A0A1G7CFK2</accession>
<dbReference type="PANTHER" id="PTHR43776">
    <property type="entry name" value="TRANSPORT ATP-BINDING PROTEIN"/>
    <property type="match status" value="1"/>
</dbReference>
<comment type="similarity">
    <text evidence="1">Belongs to the ABC transporter superfamily.</text>
</comment>
<dbReference type="Pfam" id="PF08352">
    <property type="entry name" value="oligo_HPY"/>
    <property type="match status" value="1"/>
</dbReference>
<name>A0A1G7CFK2_9BURK</name>
<organism evidence="7 8">
    <name type="scientific">Paracidovorax valerianellae</name>
    <dbReference type="NCBI Taxonomy" id="187868"/>
    <lineage>
        <taxon>Bacteria</taxon>
        <taxon>Pseudomonadati</taxon>
        <taxon>Pseudomonadota</taxon>
        <taxon>Betaproteobacteria</taxon>
        <taxon>Burkholderiales</taxon>
        <taxon>Comamonadaceae</taxon>
        <taxon>Paracidovorax</taxon>
    </lineage>
</organism>
<dbReference type="InterPro" id="IPR003439">
    <property type="entry name" value="ABC_transporter-like_ATP-bd"/>
</dbReference>
<dbReference type="PANTHER" id="PTHR43776:SF7">
    <property type="entry name" value="D,D-DIPEPTIDE TRANSPORT ATP-BINDING PROTEIN DDPF-RELATED"/>
    <property type="match status" value="1"/>
</dbReference>